<evidence type="ECO:0000256" key="1">
    <source>
        <dbReference type="SAM" id="MobiDB-lite"/>
    </source>
</evidence>
<dbReference type="AlphaFoldDB" id="A0A6G0W3Z3"/>
<dbReference type="EMBL" id="VUJU01009122">
    <property type="protein sequence ID" value="KAF0721848.1"/>
    <property type="molecule type" value="Genomic_DNA"/>
</dbReference>
<organism evidence="2 3">
    <name type="scientific">Aphis craccivora</name>
    <name type="common">Cowpea aphid</name>
    <dbReference type="NCBI Taxonomy" id="307492"/>
    <lineage>
        <taxon>Eukaryota</taxon>
        <taxon>Metazoa</taxon>
        <taxon>Ecdysozoa</taxon>
        <taxon>Arthropoda</taxon>
        <taxon>Hexapoda</taxon>
        <taxon>Insecta</taxon>
        <taxon>Pterygota</taxon>
        <taxon>Neoptera</taxon>
        <taxon>Paraneoptera</taxon>
        <taxon>Hemiptera</taxon>
        <taxon>Sternorrhyncha</taxon>
        <taxon>Aphidomorpha</taxon>
        <taxon>Aphidoidea</taxon>
        <taxon>Aphididae</taxon>
        <taxon>Aphidini</taxon>
        <taxon>Aphis</taxon>
        <taxon>Aphis</taxon>
    </lineage>
</organism>
<evidence type="ECO:0000313" key="2">
    <source>
        <dbReference type="EMBL" id="KAF0721848.1"/>
    </source>
</evidence>
<evidence type="ECO:0000313" key="3">
    <source>
        <dbReference type="Proteomes" id="UP000478052"/>
    </source>
</evidence>
<reference evidence="2 3" key="1">
    <citation type="submission" date="2019-08" db="EMBL/GenBank/DDBJ databases">
        <title>Whole genome of Aphis craccivora.</title>
        <authorList>
            <person name="Voronova N.V."/>
            <person name="Shulinski R.S."/>
            <person name="Bandarenka Y.V."/>
            <person name="Zhorov D.G."/>
            <person name="Warner D."/>
        </authorList>
    </citation>
    <scope>NUCLEOTIDE SEQUENCE [LARGE SCALE GENOMIC DNA]</scope>
    <source>
        <strain evidence="2">180601</strain>
        <tissue evidence="2">Whole Body</tissue>
    </source>
</reference>
<dbReference type="OrthoDB" id="6578237at2759"/>
<feature type="region of interest" description="Disordered" evidence="1">
    <location>
        <begin position="92"/>
        <end position="112"/>
    </location>
</feature>
<proteinExistence type="predicted"/>
<protein>
    <submittedName>
        <fullName evidence="2">FLYWCH-type domain-containing protein</fullName>
    </submittedName>
</protein>
<dbReference type="Proteomes" id="UP000478052">
    <property type="component" value="Unassembled WGS sequence"/>
</dbReference>
<name>A0A6G0W3Z3_APHCR</name>
<sequence>MFFGTSTVRVYFKTSLNIENPIFVGIDHDDVHTSNKNAVAALKLQKKKKKNELTAQISYTTPSQIFVESVSDVPHDVLVELPKEEHVKRTIRNHRSYNDPSKPGCRKELVPS</sequence>
<accession>A0A6G0W3Z3</accession>
<comment type="caution">
    <text evidence="2">The sequence shown here is derived from an EMBL/GenBank/DDBJ whole genome shotgun (WGS) entry which is preliminary data.</text>
</comment>
<gene>
    <name evidence="2" type="ORF">FWK35_00023845</name>
</gene>
<keyword evidence="3" id="KW-1185">Reference proteome</keyword>